<dbReference type="SUPFAM" id="SSF88659">
    <property type="entry name" value="Sigma3 and sigma4 domains of RNA polymerase sigma factors"/>
    <property type="match status" value="1"/>
</dbReference>
<feature type="domain" description="RNA polymerase sigma factor 70 region 4 type 2" evidence="7">
    <location>
        <begin position="104"/>
        <end position="153"/>
    </location>
</feature>
<reference evidence="8" key="1">
    <citation type="submission" date="2021-01" db="EMBL/GenBank/DDBJ databases">
        <title>Whole genome shotgun sequence of Actinoplanes cyaneus NBRC 14990.</title>
        <authorList>
            <person name="Komaki H."/>
            <person name="Tamura T."/>
        </authorList>
    </citation>
    <scope>NUCLEOTIDE SEQUENCE</scope>
    <source>
        <strain evidence="8">NBRC 14990</strain>
    </source>
</reference>
<evidence type="ECO:0000256" key="1">
    <source>
        <dbReference type="ARBA" id="ARBA00010641"/>
    </source>
</evidence>
<dbReference type="Proteomes" id="UP000619479">
    <property type="component" value="Unassembled WGS sequence"/>
</dbReference>
<keyword evidence="3" id="KW-0731">Sigma factor</keyword>
<dbReference type="PANTHER" id="PTHR43133">
    <property type="entry name" value="RNA POLYMERASE ECF-TYPE SIGMA FACTO"/>
    <property type="match status" value="1"/>
</dbReference>
<dbReference type="PANTHER" id="PTHR43133:SF50">
    <property type="entry name" value="ECF RNA POLYMERASE SIGMA FACTOR SIGM"/>
    <property type="match status" value="1"/>
</dbReference>
<protein>
    <submittedName>
        <fullName evidence="8">RNA polymerase sigma24 factor</fullName>
    </submittedName>
</protein>
<evidence type="ECO:0000256" key="2">
    <source>
        <dbReference type="ARBA" id="ARBA00023015"/>
    </source>
</evidence>
<organism evidence="8 9">
    <name type="scientific">Actinoplanes cyaneus</name>
    <dbReference type="NCBI Taxonomy" id="52696"/>
    <lineage>
        <taxon>Bacteria</taxon>
        <taxon>Bacillati</taxon>
        <taxon>Actinomycetota</taxon>
        <taxon>Actinomycetes</taxon>
        <taxon>Micromonosporales</taxon>
        <taxon>Micromonosporaceae</taxon>
        <taxon>Actinoplanes</taxon>
    </lineage>
</organism>
<keyword evidence="2" id="KW-0805">Transcription regulation</keyword>
<dbReference type="InterPro" id="IPR013325">
    <property type="entry name" value="RNA_pol_sigma_r2"/>
</dbReference>
<evidence type="ECO:0000259" key="7">
    <source>
        <dbReference type="Pfam" id="PF08281"/>
    </source>
</evidence>
<comment type="caution">
    <text evidence="8">The sequence shown here is derived from an EMBL/GenBank/DDBJ whole genome shotgun (WGS) entry which is preliminary data.</text>
</comment>
<evidence type="ECO:0000313" key="8">
    <source>
        <dbReference type="EMBL" id="GID62647.1"/>
    </source>
</evidence>
<dbReference type="SUPFAM" id="SSF88946">
    <property type="entry name" value="Sigma2 domain of RNA polymerase sigma factors"/>
    <property type="match status" value="1"/>
</dbReference>
<dbReference type="CDD" id="cd06171">
    <property type="entry name" value="Sigma70_r4"/>
    <property type="match status" value="1"/>
</dbReference>
<dbReference type="NCBIfam" id="TIGR02937">
    <property type="entry name" value="sigma70-ECF"/>
    <property type="match status" value="1"/>
</dbReference>
<keyword evidence="5" id="KW-0804">Transcription</keyword>
<dbReference type="AlphaFoldDB" id="A0A919M1Q1"/>
<dbReference type="Gene3D" id="1.10.10.10">
    <property type="entry name" value="Winged helix-like DNA-binding domain superfamily/Winged helix DNA-binding domain"/>
    <property type="match status" value="1"/>
</dbReference>
<sequence length="166" mass="18455">MSHSSTASNAVADLFRDCYARLVGTVALAADSRADAEDCVQEAFLKAFDRWDHVSQLESPEVWVRTVALRLLSNRRRNARNGLKVLLRHGPPTVEPAPEPDHVDIARALQRMPVGQRQVVVMHYLLGLGTDEIAQELRIAAGTVKSRLSRARTVLGPLLREESFHV</sequence>
<evidence type="ECO:0000259" key="6">
    <source>
        <dbReference type="Pfam" id="PF04542"/>
    </source>
</evidence>
<dbReference type="GO" id="GO:0016987">
    <property type="term" value="F:sigma factor activity"/>
    <property type="evidence" value="ECO:0007669"/>
    <property type="project" value="UniProtKB-KW"/>
</dbReference>
<dbReference type="GO" id="GO:0006352">
    <property type="term" value="P:DNA-templated transcription initiation"/>
    <property type="evidence" value="ECO:0007669"/>
    <property type="project" value="InterPro"/>
</dbReference>
<name>A0A919M1Q1_9ACTN</name>
<dbReference type="InterPro" id="IPR036388">
    <property type="entry name" value="WH-like_DNA-bd_sf"/>
</dbReference>
<proteinExistence type="inferred from homology"/>
<dbReference type="EMBL" id="BOMH01000003">
    <property type="protein sequence ID" value="GID62647.1"/>
    <property type="molecule type" value="Genomic_DNA"/>
</dbReference>
<dbReference type="InterPro" id="IPR014284">
    <property type="entry name" value="RNA_pol_sigma-70_dom"/>
</dbReference>
<dbReference type="InterPro" id="IPR013324">
    <property type="entry name" value="RNA_pol_sigma_r3/r4-like"/>
</dbReference>
<dbReference type="GO" id="GO:0003677">
    <property type="term" value="F:DNA binding"/>
    <property type="evidence" value="ECO:0007669"/>
    <property type="project" value="UniProtKB-KW"/>
</dbReference>
<dbReference type="InterPro" id="IPR039425">
    <property type="entry name" value="RNA_pol_sigma-70-like"/>
</dbReference>
<dbReference type="Pfam" id="PF08281">
    <property type="entry name" value="Sigma70_r4_2"/>
    <property type="match status" value="1"/>
</dbReference>
<dbReference type="RefSeq" id="WP_203738133.1">
    <property type="nucleotide sequence ID" value="NZ_BAAAUC010000029.1"/>
</dbReference>
<dbReference type="InterPro" id="IPR013249">
    <property type="entry name" value="RNA_pol_sigma70_r4_t2"/>
</dbReference>
<gene>
    <name evidence="8" type="ORF">Acy02nite_05280</name>
</gene>
<keyword evidence="9" id="KW-1185">Reference proteome</keyword>
<dbReference type="Gene3D" id="1.10.1740.10">
    <property type="match status" value="1"/>
</dbReference>
<dbReference type="InterPro" id="IPR007627">
    <property type="entry name" value="RNA_pol_sigma70_r2"/>
</dbReference>
<evidence type="ECO:0000256" key="3">
    <source>
        <dbReference type="ARBA" id="ARBA00023082"/>
    </source>
</evidence>
<dbReference type="Pfam" id="PF04542">
    <property type="entry name" value="Sigma70_r2"/>
    <property type="match status" value="1"/>
</dbReference>
<feature type="domain" description="RNA polymerase sigma-70 region 2" evidence="6">
    <location>
        <begin position="17"/>
        <end position="80"/>
    </location>
</feature>
<evidence type="ECO:0000256" key="4">
    <source>
        <dbReference type="ARBA" id="ARBA00023125"/>
    </source>
</evidence>
<comment type="similarity">
    <text evidence="1">Belongs to the sigma-70 factor family. ECF subfamily.</text>
</comment>
<keyword evidence="4" id="KW-0238">DNA-binding</keyword>
<evidence type="ECO:0000256" key="5">
    <source>
        <dbReference type="ARBA" id="ARBA00023163"/>
    </source>
</evidence>
<evidence type="ECO:0000313" key="9">
    <source>
        <dbReference type="Proteomes" id="UP000619479"/>
    </source>
</evidence>
<accession>A0A919M1Q1</accession>